<gene>
    <name evidence="1" type="ORF">Scep_029212</name>
</gene>
<evidence type="ECO:0000313" key="2">
    <source>
        <dbReference type="Proteomes" id="UP001419268"/>
    </source>
</evidence>
<name>A0AAP0HFL2_9MAGN</name>
<accession>A0AAP0HFL2</accession>
<dbReference type="EMBL" id="JBBNAG010000013">
    <property type="protein sequence ID" value="KAK9082741.1"/>
    <property type="molecule type" value="Genomic_DNA"/>
</dbReference>
<evidence type="ECO:0000313" key="1">
    <source>
        <dbReference type="EMBL" id="KAK9082741.1"/>
    </source>
</evidence>
<proteinExistence type="predicted"/>
<dbReference type="AlphaFoldDB" id="A0AAP0HFL2"/>
<comment type="caution">
    <text evidence="1">The sequence shown here is derived from an EMBL/GenBank/DDBJ whole genome shotgun (WGS) entry which is preliminary data.</text>
</comment>
<sequence>MNQPISNQQLRIKTQFANHAINPSNAAETLNSFNSLETLQSENEGPGIKI</sequence>
<organism evidence="1 2">
    <name type="scientific">Stephania cephalantha</name>
    <dbReference type="NCBI Taxonomy" id="152367"/>
    <lineage>
        <taxon>Eukaryota</taxon>
        <taxon>Viridiplantae</taxon>
        <taxon>Streptophyta</taxon>
        <taxon>Embryophyta</taxon>
        <taxon>Tracheophyta</taxon>
        <taxon>Spermatophyta</taxon>
        <taxon>Magnoliopsida</taxon>
        <taxon>Ranunculales</taxon>
        <taxon>Menispermaceae</taxon>
        <taxon>Menispermoideae</taxon>
        <taxon>Cissampelideae</taxon>
        <taxon>Stephania</taxon>
    </lineage>
</organism>
<keyword evidence="2" id="KW-1185">Reference proteome</keyword>
<dbReference type="Proteomes" id="UP001419268">
    <property type="component" value="Unassembled WGS sequence"/>
</dbReference>
<reference evidence="1 2" key="1">
    <citation type="submission" date="2024-01" db="EMBL/GenBank/DDBJ databases">
        <title>Genome assemblies of Stephania.</title>
        <authorList>
            <person name="Yang L."/>
        </authorList>
    </citation>
    <scope>NUCLEOTIDE SEQUENCE [LARGE SCALE GENOMIC DNA]</scope>
    <source>
        <strain evidence="1">JXDWG</strain>
        <tissue evidence="1">Leaf</tissue>
    </source>
</reference>
<protein>
    <submittedName>
        <fullName evidence="1">Uncharacterized protein</fullName>
    </submittedName>
</protein>